<dbReference type="NCBIfam" id="NF046117">
    <property type="entry name" value="SCO4848_fam"/>
    <property type="match status" value="1"/>
</dbReference>
<evidence type="ECO:0000313" key="3">
    <source>
        <dbReference type="Proteomes" id="UP000573729"/>
    </source>
</evidence>
<keyword evidence="3" id="KW-1185">Reference proteome</keyword>
<feature type="transmembrane region" description="Helical" evidence="1">
    <location>
        <begin position="6"/>
        <end position="24"/>
    </location>
</feature>
<dbReference type="InterPro" id="IPR058061">
    <property type="entry name" value="SCO4848-like"/>
</dbReference>
<organism evidence="2 3">
    <name type="scientific">Microbacterium marinum</name>
    <dbReference type="NCBI Taxonomy" id="421115"/>
    <lineage>
        <taxon>Bacteria</taxon>
        <taxon>Bacillati</taxon>
        <taxon>Actinomycetota</taxon>
        <taxon>Actinomycetes</taxon>
        <taxon>Micrococcales</taxon>
        <taxon>Microbacteriaceae</taxon>
        <taxon>Microbacterium</taxon>
    </lineage>
</organism>
<proteinExistence type="predicted"/>
<comment type="caution">
    <text evidence="2">The sequence shown here is derived from an EMBL/GenBank/DDBJ whole genome shotgun (WGS) entry which is preliminary data.</text>
</comment>
<feature type="transmembrane region" description="Helical" evidence="1">
    <location>
        <begin position="44"/>
        <end position="69"/>
    </location>
</feature>
<accession>A0A7W7BQE0</accession>
<keyword evidence="1" id="KW-0472">Membrane</keyword>
<keyword evidence="1" id="KW-1133">Transmembrane helix</keyword>
<dbReference type="Pfam" id="PF26606">
    <property type="entry name" value="SCO4848"/>
    <property type="match status" value="1"/>
</dbReference>
<protein>
    <submittedName>
        <fullName evidence="2">Uncharacterized protein</fullName>
    </submittedName>
</protein>
<dbReference type="AlphaFoldDB" id="A0A7W7BQE0"/>
<sequence>MTPLLIGLLLVNAAFNVLVWPTFYRRVARDPRARDASGRPARFLIVHAVLIGAALLLAAASAVVAIIALTA</sequence>
<reference evidence="2 3" key="1">
    <citation type="submission" date="2020-08" db="EMBL/GenBank/DDBJ databases">
        <title>Sequencing the genomes of 1000 actinobacteria strains.</title>
        <authorList>
            <person name="Klenk H.-P."/>
        </authorList>
    </citation>
    <scope>NUCLEOTIDE SEQUENCE [LARGE SCALE GENOMIC DNA]</scope>
    <source>
        <strain evidence="2 3">DSM 24947</strain>
    </source>
</reference>
<dbReference type="Proteomes" id="UP000573729">
    <property type="component" value="Unassembled WGS sequence"/>
</dbReference>
<dbReference type="EMBL" id="JACHMD010000001">
    <property type="protein sequence ID" value="MBB4666912.1"/>
    <property type="molecule type" value="Genomic_DNA"/>
</dbReference>
<gene>
    <name evidence="2" type="ORF">BKA24_001621</name>
</gene>
<evidence type="ECO:0000256" key="1">
    <source>
        <dbReference type="SAM" id="Phobius"/>
    </source>
</evidence>
<name>A0A7W7BQE0_9MICO</name>
<dbReference type="RefSeq" id="WP_184216872.1">
    <property type="nucleotide sequence ID" value="NZ_JACHMD010000001.1"/>
</dbReference>
<evidence type="ECO:0000313" key="2">
    <source>
        <dbReference type="EMBL" id="MBB4666912.1"/>
    </source>
</evidence>
<keyword evidence="1" id="KW-0812">Transmembrane</keyword>